<reference evidence="3 5" key="3">
    <citation type="submission" date="2016-11" db="EMBL/GenBank/DDBJ databases">
        <title>Whole genomes of Flavobacteriaceae.</title>
        <authorList>
            <person name="Stine C."/>
            <person name="Li C."/>
            <person name="Tadesse D."/>
        </authorList>
    </citation>
    <scope>NUCLEOTIDE SEQUENCE [LARGE SCALE GENOMIC DNA]</scope>
    <source>
        <strain evidence="3 5">ATCC BAA-2541</strain>
    </source>
</reference>
<dbReference type="EMBL" id="MIKE01000023">
    <property type="protein sequence ID" value="OHT45004.1"/>
    <property type="molecule type" value="Genomic_DNA"/>
</dbReference>
<keyword evidence="1" id="KW-1133">Transmembrane helix</keyword>
<protein>
    <submittedName>
        <fullName evidence="2">Uncharacterized protein</fullName>
    </submittedName>
</protein>
<dbReference type="EMBL" id="MUHG01000028">
    <property type="protein sequence ID" value="OXB16644.1"/>
    <property type="molecule type" value="Genomic_DNA"/>
</dbReference>
<keyword evidence="5" id="KW-1185">Reference proteome</keyword>
<name>A0A1S1J5Z9_9FLAO</name>
<gene>
    <name evidence="3" type="ORF">B0A71_19465</name>
    <name evidence="2" type="ORF">BHE19_09835</name>
</gene>
<proteinExistence type="predicted"/>
<feature type="transmembrane region" description="Helical" evidence="1">
    <location>
        <begin position="72"/>
        <end position="92"/>
    </location>
</feature>
<dbReference type="Proteomes" id="UP000198319">
    <property type="component" value="Unassembled WGS sequence"/>
</dbReference>
<keyword evidence="1" id="KW-0812">Transmembrane</keyword>
<evidence type="ECO:0000313" key="2">
    <source>
        <dbReference type="EMBL" id="OHT45004.1"/>
    </source>
</evidence>
<dbReference type="STRING" id="1278819.BHE19_09835"/>
<reference evidence="4" key="1">
    <citation type="submission" date="2016-09" db="EMBL/GenBank/DDBJ databases">
        <authorList>
            <person name="Chen S."/>
            <person name="Walker E."/>
        </authorList>
    </citation>
    <scope>NUCLEOTIDE SEQUENCE [LARGE SCALE GENOMIC DNA]</scope>
    <source>
        <strain evidence="4">MSU</strain>
    </source>
</reference>
<evidence type="ECO:0000256" key="1">
    <source>
        <dbReference type="SAM" id="Phobius"/>
    </source>
</evidence>
<evidence type="ECO:0000313" key="5">
    <source>
        <dbReference type="Proteomes" id="UP000198319"/>
    </source>
</evidence>
<accession>A0A1S1J5Z9</accession>
<reference evidence="2" key="2">
    <citation type="submission" date="2016-09" db="EMBL/GenBank/DDBJ databases">
        <authorList>
            <person name="Capua I."/>
            <person name="De Benedictis P."/>
            <person name="Joannis T."/>
            <person name="Lombin L.H."/>
            <person name="Cattoli G."/>
        </authorList>
    </citation>
    <scope>NUCLEOTIDE SEQUENCE [LARGE SCALE GENOMIC DNA]</scope>
    <source>
        <strain evidence="2">MSU</strain>
    </source>
</reference>
<feature type="transmembrane region" description="Helical" evidence="1">
    <location>
        <begin position="7"/>
        <end position="25"/>
    </location>
</feature>
<organism evidence="2 4">
    <name type="scientific">Flavobacterium tructae</name>
    <dbReference type="NCBI Taxonomy" id="1114873"/>
    <lineage>
        <taxon>Bacteria</taxon>
        <taxon>Pseudomonadati</taxon>
        <taxon>Bacteroidota</taxon>
        <taxon>Flavobacteriia</taxon>
        <taxon>Flavobacteriales</taxon>
        <taxon>Flavobacteriaceae</taxon>
        <taxon>Flavobacterium</taxon>
    </lineage>
</organism>
<evidence type="ECO:0000313" key="4">
    <source>
        <dbReference type="Proteomes" id="UP000180252"/>
    </source>
</evidence>
<keyword evidence="1" id="KW-0472">Membrane</keyword>
<dbReference type="Proteomes" id="UP000180252">
    <property type="component" value="Unassembled WGS sequence"/>
</dbReference>
<dbReference type="AlphaFoldDB" id="A0A1S1J5Z9"/>
<feature type="transmembrane region" description="Helical" evidence="1">
    <location>
        <begin position="45"/>
        <end position="65"/>
    </location>
</feature>
<evidence type="ECO:0000313" key="3">
    <source>
        <dbReference type="EMBL" id="OXB16644.1"/>
    </source>
</evidence>
<comment type="caution">
    <text evidence="2">The sequence shown here is derived from an EMBL/GenBank/DDBJ whole genome shotgun (WGS) entry which is preliminary data.</text>
</comment>
<sequence>MKTITKVLFFIGVFLFLFSYIIDPYKINEESYIVIDGDTVAFLKMLYIITCLLFGYSFYIFLKIFKTKTYTIFSFILFVINLTLLCKMFFYFDSFLE</sequence>